<dbReference type="Pfam" id="PF07702">
    <property type="entry name" value="UTRA"/>
    <property type="match status" value="1"/>
</dbReference>
<dbReference type="InterPro" id="IPR036390">
    <property type="entry name" value="WH_DNA-bd_sf"/>
</dbReference>
<dbReference type="SMART" id="SM00866">
    <property type="entry name" value="UTRA"/>
    <property type="match status" value="1"/>
</dbReference>
<evidence type="ECO:0000313" key="6">
    <source>
        <dbReference type="Proteomes" id="UP000051521"/>
    </source>
</evidence>
<gene>
    <name evidence="5" type="ORF">FC38_GL000737</name>
</gene>
<dbReference type="SUPFAM" id="SSF46785">
    <property type="entry name" value="Winged helix' DNA-binding domain"/>
    <property type="match status" value="1"/>
</dbReference>
<keyword evidence="2" id="KW-0238">DNA-binding</keyword>
<dbReference type="InterPro" id="IPR000524">
    <property type="entry name" value="Tscrpt_reg_HTH_GntR"/>
</dbReference>
<dbReference type="PANTHER" id="PTHR44846">
    <property type="entry name" value="MANNOSYL-D-GLYCERATE TRANSPORT/METABOLISM SYSTEM REPRESSOR MNGR-RELATED"/>
    <property type="match status" value="1"/>
</dbReference>
<evidence type="ECO:0000256" key="3">
    <source>
        <dbReference type="ARBA" id="ARBA00023163"/>
    </source>
</evidence>
<evidence type="ECO:0000259" key="4">
    <source>
        <dbReference type="PROSITE" id="PS50949"/>
    </source>
</evidence>
<evidence type="ECO:0000256" key="1">
    <source>
        <dbReference type="ARBA" id="ARBA00023015"/>
    </source>
</evidence>
<reference evidence="5 6" key="1">
    <citation type="journal article" date="2015" name="Genome Announc.">
        <title>Expanding the biotechnology potential of lactobacilli through comparative genomics of 213 strains and associated genera.</title>
        <authorList>
            <person name="Sun Z."/>
            <person name="Harris H.M."/>
            <person name="McCann A."/>
            <person name="Guo C."/>
            <person name="Argimon S."/>
            <person name="Zhang W."/>
            <person name="Yang X."/>
            <person name="Jeffery I.B."/>
            <person name="Cooney J.C."/>
            <person name="Kagawa T.F."/>
            <person name="Liu W."/>
            <person name="Song Y."/>
            <person name="Salvetti E."/>
            <person name="Wrobel A."/>
            <person name="Rasinkangas P."/>
            <person name="Parkhill J."/>
            <person name="Rea M.C."/>
            <person name="O'Sullivan O."/>
            <person name="Ritari J."/>
            <person name="Douillard F.P."/>
            <person name="Paul Ross R."/>
            <person name="Yang R."/>
            <person name="Briner A.E."/>
            <person name="Felis G.E."/>
            <person name="de Vos W.M."/>
            <person name="Barrangou R."/>
            <person name="Klaenhammer T.R."/>
            <person name="Caufield P.W."/>
            <person name="Cui Y."/>
            <person name="Zhang H."/>
            <person name="O'Toole P.W."/>
        </authorList>
    </citation>
    <scope>NUCLEOTIDE SEQUENCE [LARGE SCALE GENOMIC DNA]</scope>
    <source>
        <strain evidence="5 6">DSM 23908</strain>
    </source>
</reference>
<sequence>MEGISLSKYKDIADDIESKIAAQIYTDRLPDQTELARIYCTSRVTIVRALKVLIDKNLVKTIKGHGTYINSQTSPDVFLDFDINEKRGLTSIIEDELDITNDIFTFKVRMPSSSEAHSLDIDAFEQVYDIARVRCINRQAVKIEYSVFPFKLLPNLTEETLKHSVYQYAENQQHLKIGDIHQIITAEKANSYDIKYLHCQKNDPILTIHRQVLLNDGRPFEISESRIRYDRGSLSISNNQVDNKFLLD</sequence>
<keyword evidence="1" id="KW-0805">Transcription regulation</keyword>
<dbReference type="SMART" id="SM00345">
    <property type="entry name" value="HTH_GNTR"/>
    <property type="match status" value="1"/>
</dbReference>
<dbReference type="PROSITE" id="PS50949">
    <property type="entry name" value="HTH_GNTR"/>
    <property type="match status" value="1"/>
</dbReference>
<dbReference type="InterPro" id="IPR028978">
    <property type="entry name" value="Chorismate_lyase_/UTRA_dom_sf"/>
</dbReference>
<protein>
    <submittedName>
        <fullName evidence="5">Transcriptional regulator</fullName>
    </submittedName>
</protein>
<evidence type="ECO:0000256" key="2">
    <source>
        <dbReference type="ARBA" id="ARBA00023125"/>
    </source>
</evidence>
<dbReference type="InterPro" id="IPR011663">
    <property type="entry name" value="UTRA"/>
</dbReference>
<evidence type="ECO:0000313" key="5">
    <source>
        <dbReference type="EMBL" id="KRN14653.1"/>
    </source>
</evidence>
<dbReference type="PANTHER" id="PTHR44846:SF5">
    <property type="entry name" value="HTH-TYPE TRANSCRIPTIONAL REGULATOR GMUR"/>
    <property type="match status" value="1"/>
</dbReference>
<comment type="caution">
    <text evidence="5">The sequence shown here is derived from an EMBL/GenBank/DDBJ whole genome shotgun (WGS) entry which is preliminary data.</text>
</comment>
<accession>A0ABR5PZA1</accession>
<proteinExistence type="predicted"/>
<dbReference type="InterPro" id="IPR036388">
    <property type="entry name" value="WH-like_DNA-bd_sf"/>
</dbReference>
<keyword evidence="6" id="KW-1185">Reference proteome</keyword>
<dbReference type="Gene3D" id="3.40.1410.10">
    <property type="entry name" value="Chorismate lyase-like"/>
    <property type="match status" value="1"/>
</dbReference>
<dbReference type="CDD" id="cd07377">
    <property type="entry name" value="WHTH_GntR"/>
    <property type="match status" value="1"/>
</dbReference>
<dbReference type="Proteomes" id="UP000051521">
    <property type="component" value="Unassembled WGS sequence"/>
</dbReference>
<keyword evidence="3" id="KW-0804">Transcription</keyword>
<name>A0ABR5PZA1_9LACO</name>
<dbReference type="InterPro" id="IPR050679">
    <property type="entry name" value="Bact_HTH_transcr_reg"/>
</dbReference>
<feature type="domain" description="HTH gntR-type" evidence="4">
    <location>
        <begin position="6"/>
        <end position="72"/>
    </location>
</feature>
<dbReference type="EMBL" id="AYZO01000002">
    <property type="protein sequence ID" value="KRN14653.1"/>
    <property type="molecule type" value="Genomic_DNA"/>
</dbReference>
<dbReference type="Gene3D" id="1.10.10.10">
    <property type="entry name" value="Winged helix-like DNA-binding domain superfamily/Winged helix DNA-binding domain"/>
    <property type="match status" value="1"/>
</dbReference>
<organism evidence="5 6">
    <name type="scientific">Lactobacillus gigeriorum DSM 23908 = CRBIP 24.85</name>
    <dbReference type="NCBI Taxonomy" id="1423751"/>
    <lineage>
        <taxon>Bacteria</taxon>
        <taxon>Bacillati</taxon>
        <taxon>Bacillota</taxon>
        <taxon>Bacilli</taxon>
        <taxon>Lactobacillales</taxon>
        <taxon>Lactobacillaceae</taxon>
        <taxon>Lactobacillus</taxon>
    </lineage>
</organism>
<dbReference type="SUPFAM" id="SSF64288">
    <property type="entry name" value="Chorismate lyase-like"/>
    <property type="match status" value="1"/>
</dbReference>
<dbReference type="Pfam" id="PF00392">
    <property type="entry name" value="GntR"/>
    <property type="match status" value="1"/>
</dbReference>